<dbReference type="GO" id="GO:0003677">
    <property type="term" value="F:DNA binding"/>
    <property type="evidence" value="ECO:0007669"/>
    <property type="project" value="UniProtKB-KW"/>
</dbReference>
<dbReference type="InterPro" id="IPR013196">
    <property type="entry name" value="HTH_11"/>
</dbReference>
<dbReference type="EMBL" id="JANUBL010000008">
    <property type="protein sequence ID" value="MCS4122672.1"/>
    <property type="molecule type" value="Genomic_DNA"/>
</dbReference>
<keyword evidence="4" id="KW-0238">DNA-binding</keyword>
<protein>
    <submittedName>
        <fullName evidence="4">DNA-binding transcriptional regulator YafY</fullName>
    </submittedName>
</protein>
<dbReference type="InterPro" id="IPR051534">
    <property type="entry name" value="CBASS_pafABC_assoc_protein"/>
</dbReference>
<dbReference type="RefSeq" id="WP_259040400.1">
    <property type="nucleotide sequence ID" value="NZ_JANUAW010000013.1"/>
</dbReference>
<dbReference type="Gene3D" id="1.10.10.10">
    <property type="entry name" value="Winged helix-like DNA-binding domain superfamily/Winged helix DNA-binding domain"/>
    <property type="match status" value="1"/>
</dbReference>
<proteinExistence type="predicted"/>
<dbReference type="Pfam" id="PF25583">
    <property type="entry name" value="WCX"/>
    <property type="match status" value="1"/>
</dbReference>
<dbReference type="InterPro" id="IPR026881">
    <property type="entry name" value="WYL_dom"/>
</dbReference>
<name>A0A9X2V7E5_9BACT</name>
<sequence length="326" mass="37084">MSDDTKDTLRRLLSQGREMTLDTMSRRLGVSRRQVRRVIKELKEGGWGIRERWEEGTKRFSMDPQDHTLESRPVELRERELQALTVAASAAQATLHPTPFDNDLQDAVAKLLENAGPVYSFEPEFQEKVWHFDAGAASNIDPEIFWTVVRAANGQEVLAVDYYAASSGEYSSARKVNPLVIAEQDGSWLMAAYCHQKQRVLDFSLSAIEAADPTGEGFDRPSDFDRLSHFEGRFSALKGEEKREVVLQVVADKAEYFRRKTYHLSQIEEKMENGDLKVSYVVSNLDDLAAFIRSWGPHVKVLQPKSLAERIETDLEEALQIYRNGE</sequence>
<gene>
    <name evidence="4" type="ORF">GGP45_003039</name>
</gene>
<evidence type="ECO:0000313" key="4">
    <source>
        <dbReference type="EMBL" id="MCS4122672.1"/>
    </source>
</evidence>
<dbReference type="AlphaFoldDB" id="A0A9X2V7E5"/>
<evidence type="ECO:0000259" key="3">
    <source>
        <dbReference type="Pfam" id="PF25583"/>
    </source>
</evidence>
<dbReference type="SUPFAM" id="SSF46785">
    <property type="entry name" value="Winged helix' DNA-binding domain"/>
    <property type="match status" value="1"/>
</dbReference>
<dbReference type="InterPro" id="IPR057727">
    <property type="entry name" value="WCX_dom"/>
</dbReference>
<dbReference type="Proteomes" id="UP001155144">
    <property type="component" value="Unassembled WGS sequence"/>
</dbReference>
<dbReference type="Pfam" id="PF13280">
    <property type="entry name" value="WYL"/>
    <property type="match status" value="1"/>
</dbReference>
<feature type="domain" description="Helix-turn-helix type 11" evidence="1">
    <location>
        <begin position="9"/>
        <end position="46"/>
    </location>
</feature>
<comment type="caution">
    <text evidence="4">The sequence shown here is derived from an EMBL/GenBank/DDBJ whole genome shotgun (WGS) entry which is preliminary data.</text>
</comment>
<evidence type="ECO:0000313" key="5">
    <source>
        <dbReference type="Proteomes" id="UP001155144"/>
    </source>
</evidence>
<dbReference type="PROSITE" id="PS52050">
    <property type="entry name" value="WYL"/>
    <property type="match status" value="1"/>
</dbReference>
<reference evidence="4" key="1">
    <citation type="submission" date="2022-08" db="EMBL/GenBank/DDBJ databases">
        <title>Genomic Encyclopedia of Type Strains, Phase V (KMG-V): Genome sequencing to study the core and pangenomes of soil and plant-associated prokaryotes.</title>
        <authorList>
            <person name="Whitman W."/>
        </authorList>
    </citation>
    <scope>NUCLEOTIDE SEQUENCE</scope>
    <source>
        <strain evidence="4">SP3026</strain>
    </source>
</reference>
<evidence type="ECO:0000259" key="2">
    <source>
        <dbReference type="Pfam" id="PF13280"/>
    </source>
</evidence>
<dbReference type="PANTHER" id="PTHR34580:SF1">
    <property type="entry name" value="PROTEIN PAFC"/>
    <property type="match status" value="1"/>
</dbReference>
<feature type="domain" description="WCX" evidence="3">
    <location>
        <begin position="242"/>
        <end position="319"/>
    </location>
</feature>
<dbReference type="PANTHER" id="PTHR34580">
    <property type="match status" value="1"/>
</dbReference>
<dbReference type="InterPro" id="IPR036388">
    <property type="entry name" value="WH-like_DNA-bd_sf"/>
</dbReference>
<organism evidence="4 5">
    <name type="scientific">Salinibacter ruber</name>
    <dbReference type="NCBI Taxonomy" id="146919"/>
    <lineage>
        <taxon>Bacteria</taxon>
        <taxon>Pseudomonadati</taxon>
        <taxon>Rhodothermota</taxon>
        <taxon>Rhodothermia</taxon>
        <taxon>Rhodothermales</taxon>
        <taxon>Salinibacteraceae</taxon>
        <taxon>Salinibacter</taxon>
    </lineage>
</organism>
<accession>A0A9X2V7E5</accession>
<dbReference type="Pfam" id="PF08279">
    <property type="entry name" value="HTH_11"/>
    <property type="match status" value="1"/>
</dbReference>
<feature type="domain" description="WYL" evidence="2">
    <location>
        <begin position="144"/>
        <end position="212"/>
    </location>
</feature>
<evidence type="ECO:0000259" key="1">
    <source>
        <dbReference type="Pfam" id="PF08279"/>
    </source>
</evidence>
<dbReference type="InterPro" id="IPR036390">
    <property type="entry name" value="WH_DNA-bd_sf"/>
</dbReference>